<dbReference type="Proteomes" id="UP001165101">
    <property type="component" value="Unassembled WGS sequence"/>
</dbReference>
<comment type="caution">
    <text evidence="1">The sequence shown here is derived from an EMBL/GenBank/DDBJ whole genome shotgun (WGS) entry which is preliminary data.</text>
</comment>
<sequence length="424" mass="49356">MLKHTRVIVLKHPNLLVNSTRRFNSSIPKTNTTPLPSPPPTQQQQASQLQAKISSTIQKSEIDVTNLVKNYDPSSILLSQFYPNEFYKLLFLTIKAFNIELTKLSMTNLMTSGKSEKIIDLKFEFWFDQISRCFKYDNIIKSNDNKTPEKKLLNFGEPISTLISYCLHNNIYIDESLLTQMIHSHKHFFHNERSKNFKNIESMCTFGEGTFSQMIYSYQAMLLSPIANSNNFTKNLLQSSNPKTAELRNLINDIGAHIGQSTSIAYFLKTLKYFAVYNNQVMLPMDVLAKNNISQEDILRLFNNNLDKNEKINDIRENLKNSVFEIATVANDHIITSKTKFEKVKTLVKEISEKDIDNNLQKNFKKLNKGLSDAIYLPYMNTIPTTLFLERLEKNDFDLLNKKMDAKEWKLPFRSYWNYNFRKL</sequence>
<organism evidence="1 2">
    <name type="scientific">Candida boidinii</name>
    <name type="common">Yeast</name>
    <dbReference type="NCBI Taxonomy" id="5477"/>
    <lineage>
        <taxon>Eukaryota</taxon>
        <taxon>Fungi</taxon>
        <taxon>Dikarya</taxon>
        <taxon>Ascomycota</taxon>
        <taxon>Saccharomycotina</taxon>
        <taxon>Pichiomycetes</taxon>
        <taxon>Pichiales</taxon>
        <taxon>Pichiaceae</taxon>
        <taxon>Ogataea</taxon>
        <taxon>Ogataea/Candida clade</taxon>
    </lineage>
</organism>
<dbReference type="EMBL" id="BSXV01000029">
    <property type="protein sequence ID" value="GME87004.1"/>
    <property type="molecule type" value="Genomic_DNA"/>
</dbReference>
<evidence type="ECO:0000313" key="1">
    <source>
        <dbReference type="EMBL" id="GME87004.1"/>
    </source>
</evidence>
<reference evidence="1" key="1">
    <citation type="submission" date="2023-04" db="EMBL/GenBank/DDBJ databases">
        <title>Candida boidinii NBRC 1967.</title>
        <authorList>
            <person name="Ichikawa N."/>
            <person name="Sato H."/>
            <person name="Tonouchi N."/>
        </authorList>
    </citation>
    <scope>NUCLEOTIDE SEQUENCE</scope>
    <source>
        <strain evidence="1">NBRC 1967</strain>
    </source>
</reference>
<keyword evidence="2" id="KW-1185">Reference proteome</keyword>
<accession>A0ACB5TED9</accession>
<proteinExistence type="predicted"/>
<gene>
    <name evidence="1" type="ORF">Cboi01_000012800</name>
</gene>
<name>A0ACB5TED9_CANBO</name>
<evidence type="ECO:0000313" key="2">
    <source>
        <dbReference type="Proteomes" id="UP001165101"/>
    </source>
</evidence>
<protein>
    <submittedName>
        <fullName evidence="1">Unnamed protein product</fullName>
    </submittedName>
</protein>